<comment type="catalytic activity">
    <reaction evidence="6">
        <text>a sn-glycero-3-phosphodiester + H2O = an alcohol + sn-glycerol 3-phosphate + H(+)</text>
        <dbReference type="Rhea" id="RHEA:12969"/>
        <dbReference type="ChEBI" id="CHEBI:15377"/>
        <dbReference type="ChEBI" id="CHEBI:15378"/>
        <dbReference type="ChEBI" id="CHEBI:30879"/>
        <dbReference type="ChEBI" id="CHEBI:57597"/>
        <dbReference type="ChEBI" id="CHEBI:83408"/>
        <dbReference type="EC" id="3.1.4.46"/>
    </reaction>
</comment>
<dbReference type="AlphaFoldDB" id="A0A239P437"/>
<dbReference type="GO" id="GO:0006071">
    <property type="term" value="P:glycerol metabolic process"/>
    <property type="evidence" value="ECO:0007669"/>
    <property type="project" value="UniProtKB-KW"/>
</dbReference>
<evidence type="ECO:0000256" key="3">
    <source>
        <dbReference type="ARBA" id="ARBA00022729"/>
    </source>
</evidence>
<dbReference type="EC" id="3.1.4.46" evidence="2"/>
<evidence type="ECO:0000256" key="4">
    <source>
        <dbReference type="ARBA" id="ARBA00022798"/>
    </source>
</evidence>
<evidence type="ECO:0000256" key="1">
    <source>
        <dbReference type="ARBA" id="ARBA00007277"/>
    </source>
</evidence>
<evidence type="ECO:0000259" key="7">
    <source>
        <dbReference type="PROSITE" id="PS51704"/>
    </source>
</evidence>
<keyword evidence="4" id="KW-0319">Glycerol metabolism</keyword>
<keyword evidence="3" id="KW-0732">Signal</keyword>
<keyword evidence="9" id="KW-1185">Reference proteome</keyword>
<gene>
    <name evidence="8" type="ORF">SAMN05216276_108329</name>
</gene>
<evidence type="ECO:0000313" key="8">
    <source>
        <dbReference type="EMBL" id="SNT61388.1"/>
    </source>
</evidence>
<reference evidence="8 9" key="1">
    <citation type="submission" date="2017-06" db="EMBL/GenBank/DDBJ databases">
        <authorList>
            <person name="Kim H.J."/>
            <person name="Triplett B.A."/>
        </authorList>
    </citation>
    <scope>NUCLEOTIDE SEQUENCE [LARGE SCALE GENOMIC DNA]</scope>
    <source>
        <strain evidence="8 9">CGMCC 4.2132</strain>
    </source>
</reference>
<proteinExistence type="inferred from homology"/>
<evidence type="ECO:0000313" key="9">
    <source>
        <dbReference type="Proteomes" id="UP000198282"/>
    </source>
</evidence>
<dbReference type="GO" id="GO:0008889">
    <property type="term" value="F:glycerophosphodiester phosphodiesterase activity"/>
    <property type="evidence" value="ECO:0007669"/>
    <property type="project" value="UniProtKB-EC"/>
</dbReference>
<dbReference type="Gene3D" id="3.20.20.190">
    <property type="entry name" value="Phosphatidylinositol (PI) phosphodiesterase"/>
    <property type="match status" value="1"/>
</dbReference>
<dbReference type="InterPro" id="IPR017946">
    <property type="entry name" value="PLC-like_Pdiesterase_TIM-brl"/>
</dbReference>
<dbReference type="Pfam" id="PF03009">
    <property type="entry name" value="GDPD"/>
    <property type="match status" value="1"/>
</dbReference>
<protein>
    <recommendedName>
        <fullName evidence="2">glycerophosphodiester phosphodiesterase</fullName>
        <ecNumber evidence="2">3.1.4.46</ecNumber>
    </recommendedName>
</protein>
<organism evidence="8 9">
    <name type="scientific">Streptosporangium subroseum</name>
    <dbReference type="NCBI Taxonomy" id="106412"/>
    <lineage>
        <taxon>Bacteria</taxon>
        <taxon>Bacillati</taxon>
        <taxon>Actinomycetota</taxon>
        <taxon>Actinomycetes</taxon>
        <taxon>Streptosporangiales</taxon>
        <taxon>Streptosporangiaceae</taxon>
        <taxon>Streptosporangium</taxon>
    </lineage>
</organism>
<name>A0A239P437_9ACTN</name>
<dbReference type="SUPFAM" id="SSF51695">
    <property type="entry name" value="PLC-like phosphodiesterases"/>
    <property type="match status" value="1"/>
</dbReference>
<feature type="domain" description="GP-PDE" evidence="7">
    <location>
        <begin position="91"/>
        <end position="415"/>
    </location>
</feature>
<dbReference type="PANTHER" id="PTHR43620:SF7">
    <property type="entry name" value="GLYCEROPHOSPHODIESTER PHOSPHODIESTERASE GDPD5-RELATED"/>
    <property type="match status" value="1"/>
</dbReference>
<dbReference type="Proteomes" id="UP000198282">
    <property type="component" value="Unassembled WGS sequence"/>
</dbReference>
<dbReference type="EMBL" id="FZOD01000083">
    <property type="protein sequence ID" value="SNT61388.1"/>
    <property type="molecule type" value="Genomic_DNA"/>
</dbReference>
<evidence type="ECO:0000256" key="6">
    <source>
        <dbReference type="ARBA" id="ARBA00047512"/>
    </source>
</evidence>
<dbReference type="GO" id="GO:0042597">
    <property type="term" value="C:periplasmic space"/>
    <property type="evidence" value="ECO:0007669"/>
    <property type="project" value="TreeGrafter"/>
</dbReference>
<dbReference type="GO" id="GO:0006629">
    <property type="term" value="P:lipid metabolic process"/>
    <property type="evidence" value="ECO:0007669"/>
    <property type="project" value="InterPro"/>
</dbReference>
<evidence type="ECO:0000256" key="2">
    <source>
        <dbReference type="ARBA" id="ARBA00012247"/>
    </source>
</evidence>
<dbReference type="PROSITE" id="PS51704">
    <property type="entry name" value="GP_PDE"/>
    <property type="match status" value="1"/>
</dbReference>
<keyword evidence="5" id="KW-0378">Hydrolase</keyword>
<accession>A0A239P437</accession>
<dbReference type="InterPro" id="IPR030395">
    <property type="entry name" value="GP_PDE_dom"/>
</dbReference>
<dbReference type="PANTHER" id="PTHR43620">
    <property type="entry name" value="GLYCEROPHOSPHORYL DIESTER PHOSPHODIESTERASE"/>
    <property type="match status" value="1"/>
</dbReference>
<sequence>MRGNRAMGKITTNVLVVFMGSAAIFALPHASRAAERLGYTGDERASAVVLPPVSRASAVALSHVGQRSAGALARKSRAAERLKNKRVKDAPIVIAHRGASAFRPEHTLLAYRAAIKMGADYLELDLVSTKDHVLVARHENEISQTTDVAKHPEFAARKTTKTINGHKWTGWFVEDFTLAELRTLRARERLPKRRPGNVAYDGKALIPTLEEIAQLAQKRGVGLYAEIKHPGYSASIGLPLEEPMLRTFKRYGWDDAKDPVFIQSFEADRLKMLRPFTRLRLIQLVGAPRTPSGQIRLDCSPIPNALFTPEGLRRIAQYADGIGVTTTWIVPAGPGGKLGSPTSLVQDAHRAGLLVHAATVRDENSELPAPYRRGDPGDRAYQRSKGDAAGWLERLYGLGVDGVFADDPGIARVTRDRLLAGADRLRRA</sequence>
<evidence type="ECO:0000256" key="5">
    <source>
        <dbReference type="ARBA" id="ARBA00022801"/>
    </source>
</evidence>
<comment type="similarity">
    <text evidence="1">Belongs to the glycerophosphoryl diester phosphodiesterase family.</text>
</comment>